<sequence length="76" mass="8997">MRKKGFNASIIPLTEEQLKEIEKTNREETILSKSQYVNNRMFVTDKQVKELQNACNNFLNEYQIKILNTIISFLDE</sequence>
<dbReference type="EMBL" id="LR796618">
    <property type="protein sequence ID" value="CAB4154779.1"/>
    <property type="molecule type" value="Genomic_DNA"/>
</dbReference>
<reference evidence="1" key="1">
    <citation type="submission" date="2020-04" db="EMBL/GenBank/DDBJ databases">
        <authorList>
            <person name="Chiriac C."/>
            <person name="Salcher M."/>
            <person name="Ghai R."/>
            <person name="Kavagutti S V."/>
        </authorList>
    </citation>
    <scope>NUCLEOTIDE SEQUENCE</scope>
</reference>
<gene>
    <name evidence="1" type="ORF">UFOVP648_31</name>
</gene>
<evidence type="ECO:0000313" key="1">
    <source>
        <dbReference type="EMBL" id="CAB4154779.1"/>
    </source>
</evidence>
<protein>
    <submittedName>
        <fullName evidence="1">Uncharacterized protein</fullName>
    </submittedName>
</protein>
<accession>A0A6J5N6Q3</accession>
<name>A0A6J5N6Q3_9CAUD</name>
<organism evidence="1">
    <name type="scientific">uncultured Caudovirales phage</name>
    <dbReference type="NCBI Taxonomy" id="2100421"/>
    <lineage>
        <taxon>Viruses</taxon>
        <taxon>Duplodnaviria</taxon>
        <taxon>Heunggongvirae</taxon>
        <taxon>Uroviricota</taxon>
        <taxon>Caudoviricetes</taxon>
        <taxon>Peduoviridae</taxon>
        <taxon>Maltschvirus</taxon>
        <taxon>Maltschvirus maltsch</taxon>
    </lineage>
</organism>
<proteinExistence type="predicted"/>